<dbReference type="GO" id="GO:0004475">
    <property type="term" value="F:mannose-1-phosphate guanylyltransferase (GTP) activity"/>
    <property type="evidence" value="ECO:0007669"/>
    <property type="project" value="TreeGrafter"/>
</dbReference>
<dbReference type="AlphaFoldDB" id="A0A4P8XM48"/>
<dbReference type="Proteomes" id="UP000300879">
    <property type="component" value="Chromosome"/>
</dbReference>
<reference evidence="2 3" key="1">
    <citation type="submission" date="2019-05" db="EMBL/GenBank/DDBJ databases">
        <authorList>
            <person name="Chen C."/>
        </authorList>
    </citation>
    <scope>NUCLEOTIDE SEQUENCE [LARGE SCALE GENOMIC DNA]</scope>
    <source>
        <strain evidence="2 3">HB172198</strain>
    </source>
</reference>
<dbReference type="InterPro" id="IPR005835">
    <property type="entry name" value="NTP_transferase_dom"/>
</dbReference>
<protein>
    <submittedName>
        <fullName evidence="2">Mannose-1-phosphate guanylyltransferase/mannose-6-phosphate isomerase</fullName>
    </submittedName>
</protein>
<dbReference type="InterPro" id="IPR051161">
    <property type="entry name" value="Mannose-6P_isomerase_type2"/>
</dbReference>
<dbReference type="KEGG" id="palo:E6C60_0576"/>
<gene>
    <name evidence="2" type="ORF">E6C60_0576</name>
</gene>
<organism evidence="2 3">
    <name type="scientific">Paenibacillus algicola</name>
    <dbReference type="NCBI Taxonomy" id="2565926"/>
    <lineage>
        <taxon>Bacteria</taxon>
        <taxon>Bacillati</taxon>
        <taxon>Bacillota</taxon>
        <taxon>Bacilli</taxon>
        <taxon>Bacillales</taxon>
        <taxon>Paenibacillaceae</taxon>
        <taxon>Paenibacillus</taxon>
    </lineage>
</organism>
<keyword evidence="3" id="KW-1185">Reference proteome</keyword>
<dbReference type="SUPFAM" id="SSF159283">
    <property type="entry name" value="Guanosine diphospho-D-mannose pyrophosphorylase/mannose-6-phosphate isomerase linker domain"/>
    <property type="match status" value="1"/>
</dbReference>
<keyword evidence="2" id="KW-0413">Isomerase</keyword>
<dbReference type="SUPFAM" id="SSF53448">
    <property type="entry name" value="Nucleotide-diphospho-sugar transferases"/>
    <property type="match status" value="1"/>
</dbReference>
<keyword evidence="2" id="KW-0548">Nucleotidyltransferase</keyword>
<evidence type="ECO:0000313" key="2">
    <source>
        <dbReference type="EMBL" id="QCT01299.1"/>
    </source>
</evidence>
<name>A0A4P8XM48_9BACL</name>
<evidence type="ECO:0000313" key="3">
    <source>
        <dbReference type="Proteomes" id="UP000300879"/>
    </source>
</evidence>
<dbReference type="Gene3D" id="3.90.550.10">
    <property type="entry name" value="Spore Coat Polysaccharide Biosynthesis Protein SpsA, Chain A"/>
    <property type="match status" value="1"/>
</dbReference>
<dbReference type="GO" id="GO:0009298">
    <property type="term" value="P:GDP-mannose biosynthetic process"/>
    <property type="evidence" value="ECO:0007669"/>
    <property type="project" value="TreeGrafter"/>
</dbReference>
<dbReference type="GO" id="GO:0016853">
    <property type="term" value="F:isomerase activity"/>
    <property type="evidence" value="ECO:0007669"/>
    <property type="project" value="UniProtKB-KW"/>
</dbReference>
<dbReference type="OrthoDB" id="9806359at2"/>
<proteinExistence type="predicted"/>
<evidence type="ECO:0000259" key="1">
    <source>
        <dbReference type="Pfam" id="PF00483"/>
    </source>
</evidence>
<dbReference type="InterPro" id="IPR029044">
    <property type="entry name" value="Nucleotide-diphossugar_trans"/>
</dbReference>
<keyword evidence="2" id="KW-0808">Transferase</keyword>
<dbReference type="PANTHER" id="PTHR46390">
    <property type="entry name" value="MANNOSE-1-PHOSPHATE GUANYLYLTRANSFERASE"/>
    <property type="match status" value="1"/>
</dbReference>
<accession>A0A4P8XM48</accession>
<dbReference type="RefSeq" id="WP_138224393.1">
    <property type="nucleotide sequence ID" value="NZ_CP040396.1"/>
</dbReference>
<sequence>MKVVFMSGGTGSRLWPLSRSSVPKQFIPLFQDEAGNMEAILARNARLMLQKFSPDDVLVSSMAEHEEQISSCLPWGPRIIVEPERRDTFPSICLSSLYLLDELKLPEDELVCFCPADLYIEEDFVDLLAAMPQRLDWCQVNIALLGIEPTEPSGKYGYIVPQLETAHPAGPVYGISQFVEKPALDRASELISEGALWNSGVFMFRLSFMKQYVQSKGDPASYPACLASYSSLPAISFDYEVLEKTPDIVVVPFHGRWTDIGSLDRLVDTMGHPHFESKVYRRDTEAVTAMNLTDVPVVCIGVSNLMIVATDHGILVTSREACDDIKLLLAEQPEITEDPKP</sequence>
<dbReference type="EMBL" id="CP040396">
    <property type="protein sequence ID" value="QCT01299.1"/>
    <property type="molecule type" value="Genomic_DNA"/>
</dbReference>
<dbReference type="Pfam" id="PF00483">
    <property type="entry name" value="NTP_transferase"/>
    <property type="match status" value="1"/>
</dbReference>
<dbReference type="PANTHER" id="PTHR46390:SF1">
    <property type="entry name" value="MANNOSE-1-PHOSPHATE GUANYLYLTRANSFERASE"/>
    <property type="match status" value="1"/>
</dbReference>
<feature type="domain" description="Nucleotidyl transferase" evidence="1">
    <location>
        <begin position="3"/>
        <end position="269"/>
    </location>
</feature>